<dbReference type="InterPro" id="IPR001005">
    <property type="entry name" value="SANT/Myb"/>
</dbReference>
<keyword evidence="6" id="KW-0539">Nucleus</keyword>
<feature type="domain" description="HSA" evidence="12">
    <location>
        <begin position="289"/>
        <end position="372"/>
    </location>
</feature>
<dbReference type="InterPro" id="IPR009057">
    <property type="entry name" value="Homeodomain-like_sf"/>
</dbReference>
<keyword evidence="5" id="KW-0234">DNA repair</keyword>
<dbReference type="PANTHER" id="PTHR46459:SF1">
    <property type="entry name" value="E1A-BINDING PROTEIN P400"/>
    <property type="match status" value="1"/>
</dbReference>
<feature type="region of interest" description="Disordered" evidence="10">
    <location>
        <begin position="952"/>
        <end position="983"/>
    </location>
</feature>
<dbReference type="PROSITE" id="PS50090">
    <property type="entry name" value="MYB_LIKE"/>
    <property type="match status" value="1"/>
</dbReference>
<keyword evidence="4" id="KW-0156">Chromatin regulator</keyword>
<dbReference type="AlphaFoldDB" id="A0AA48IBQ7"/>
<feature type="region of interest" description="Disordered" evidence="10">
    <location>
        <begin position="1126"/>
        <end position="1159"/>
    </location>
</feature>
<dbReference type="GO" id="GO:0005634">
    <property type="term" value="C:nucleus"/>
    <property type="evidence" value="ECO:0007669"/>
    <property type="project" value="UniProtKB-SubCell"/>
</dbReference>
<evidence type="ECO:0000256" key="5">
    <source>
        <dbReference type="ARBA" id="ARBA00023204"/>
    </source>
</evidence>
<dbReference type="GO" id="GO:0006281">
    <property type="term" value="P:DNA repair"/>
    <property type="evidence" value="ECO:0007669"/>
    <property type="project" value="UniProtKB-KW"/>
</dbReference>
<dbReference type="Pfam" id="PF07529">
    <property type="entry name" value="HSA"/>
    <property type="match status" value="1"/>
</dbReference>
<feature type="compositionally biased region" description="Low complexity" evidence="10">
    <location>
        <begin position="882"/>
        <end position="922"/>
    </location>
</feature>
<dbReference type="GeneID" id="85493753"/>
<evidence type="ECO:0000256" key="8">
    <source>
        <dbReference type="ARBA" id="ARBA00029670"/>
    </source>
</evidence>
<feature type="region of interest" description="Disordered" evidence="10">
    <location>
        <begin position="86"/>
        <end position="157"/>
    </location>
</feature>
<dbReference type="SMART" id="SM00717">
    <property type="entry name" value="SANT"/>
    <property type="match status" value="1"/>
</dbReference>
<dbReference type="InterPro" id="IPR014012">
    <property type="entry name" value="HSA_dom"/>
</dbReference>
<evidence type="ECO:0000256" key="9">
    <source>
        <dbReference type="SAM" id="Coils"/>
    </source>
</evidence>
<keyword evidence="3" id="KW-0227">DNA damage</keyword>
<evidence type="ECO:0000256" key="3">
    <source>
        <dbReference type="ARBA" id="ARBA00022763"/>
    </source>
</evidence>
<dbReference type="Gene3D" id="1.10.10.60">
    <property type="entry name" value="Homeodomain-like"/>
    <property type="match status" value="1"/>
</dbReference>
<dbReference type="GO" id="GO:0006325">
    <property type="term" value="P:chromatin organization"/>
    <property type="evidence" value="ECO:0007669"/>
    <property type="project" value="UniProtKB-KW"/>
</dbReference>
<feature type="region of interest" description="Disordered" evidence="10">
    <location>
        <begin position="882"/>
        <end position="924"/>
    </location>
</feature>
<dbReference type="PROSITE" id="PS51204">
    <property type="entry name" value="HSA"/>
    <property type="match status" value="1"/>
</dbReference>
<feature type="region of interest" description="Disordered" evidence="10">
    <location>
        <begin position="1015"/>
        <end position="1043"/>
    </location>
</feature>
<feature type="compositionally biased region" description="Pro residues" evidence="10">
    <location>
        <begin position="86"/>
        <end position="118"/>
    </location>
</feature>
<feature type="compositionally biased region" description="Polar residues" evidence="10">
    <location>
        <begin position="1129"/>
        <end position="1150"/>
    </location>
</feature>
<dbReference type="KEGG" id="ccac:CcaHIS019_0212440"/>
<comment type="similarity">
    <text evidence="2">Belongs to the EAF1 family.</text>
</comment>
<feature type="region of interest" description="Disordered" evidence="10">
    <location>
        <begin position="675"/>
        <end position="696"/>
    </location>
</feature>
<dbReference type="GO" id="GO:0035267">
    <property type="term" value="C:NuA4 histone acetyltransferase complex"/>
    <property type="evidence" value="ECO:0007669"/>
    <property type="project" value="TreeGrafter"/>
</dbReference>
<evidence type="ECO:0000256" key="1">
    <source>
        <dbReference type="ARBA" id="ARBA00004123"/>
    </source>
</evidence>
<feature type="coiled-coil region" evidence="9">
    <location>
        <begin position="1073"/>
        <end position="1100"/>
    </location>
</feature>
<feature type="region of interest" description="Disordered" evidence="10">
    <location>
        <begin position="746"/>
        <end position="845"/>
    </location>
</feature>
<dbReference type="Pfam" id="PF13921">
    <property type="entry name" value="Myb_DNA-bind_6"/>
    <property type="match status" value="1"/>
</dbReference>
<reference evidence="13" key="1">
    <citation type="journal article" date="2023" name="BMC Genomics">
        <title>Chromosome-level genome assemblies of Cutaneotrichosporon spp. (Trichosporonales, Basidiomycota) reveal imbalanced evolution between nucleotide sequences and chromosome synteny.</title>
        <authorList>
            <person name="Kobayashi Y."/>
            <person name="Kayamori A."/>
            <person name="Aoki K."/>
            <person name="Shiwa Y."/>
            <person name="Matsutani M."/>
            <person name="Fujita N."/>
            <person name="Sugita T."/>
            <person name="Iwasaki W."/>
            <person name="Tanaka N."/>
            <person name="Takashima M."/>
        </authorList>
    </citation>
    <scope>NUCLEOTIDE SEQUENCE</scope>
    <source>
        <strain evidence="13">HIS019</strain>
    </source>
</reference>
<feature type="region of interest" description="Disordered" evidence="10">
    <location>
        <begin position="435"/>
        <end position="473"/>
    </location>
</feature>
<evidence type="ECO:0000313" key="13">
    <source>
        <dbReference type="EMBL" id="BEI89882.1"/>
    </source>
</evidence>
<dbReference type="Proteomes" id="UP001233271">
    <property type="component" value="Chromosome 2"/>
</dbReference>
<organism evidence="13 14">
    <name type="scientific">Cutaneotrichosporon cavernicola</name>
    <dbReference type="NCBI Taxonomy" id="279322"/>
    <lineage>
        <taxon>Eukaryota</taxon>
        <taxon>Fungi</taxon>
        <taxon>Dikarya</taxon>
        <taxon>Basidiomycota</taxon>
        <taxon>Agaricomycotina</taxon>
        <taxon>Tremellomycetes</taxon>
        <taxon>Trichosporonales</taxon>
        <taxon>Trichosporonaceae</taxon>
        <taxon>Cutaneotrichosporon</taxon>
    </lineage>
</organism>
<dbReference type="RefSeq" id="XP_060455148.1">
    <property type="nucleotide sequence ID" value="XM_060598346.1"/>
</dbReference>
<dbReference type="SUPFAM" id="SSF46689">
    <property type="entry name" value="Homeodomain-like"/>
    <property type="match status" value="1"/>
</dbReference>
<sequence>MDTVPPWQLAGAVHDVLEAKDALARDYRDHHGVALRDLYRLLKRKRAGEYIDVSLDVDELEGPDDYDTWKAERVIDAAGVAGVVIPPVPPVPPQSPPSPPPITVEPPNETPVPTPTPPPERELRRSSRPSSRTASRHGTPAAPRSTETRTTVALDDVLPRRPASFGAFGSEIEVPPWEPLDNYCPAEDAGPSEAHSVLMPLENDYSARISKLPHVPHTRRRGSKNEGRPDSYKLSVMFGLNPVSGGLTRSPKVVLTADWRVAQAEMRHIRAMERIEAKKATGRWSLRQPKKHRGPPVPKGHWDFLLDEMEWMQVDFSEERRWKRVVAREFAYQAVEWHLSSPGEKAELMVGGRGWGACKDIAVPGRTEADKIAEDDVEELLVGADPEESELAEAEAEASAHERGDTTGTEVLNEILERPEDKPPEGVKMEVDEDAVGEADAEGEDADGEDADGEDADGEADADGEEDDADDGAEGQAVGLEEIADAEKEAEAKPDGKKEDSPEATVLPNRLLLSKRFKDVEELARVRQPLLYMSAEAPTADLTTLPLTSKEKQAATDNVTDSAFLSPSNDPPPSLLELFPDLAVYGGPTPPDGIKVHRRLDEGQTSGNRLAHTSRILDIRPVFVSHIQPAKSQFDIDDVWDIRDGPWYEDPKGSTDIAPEVVACNSMFFSGRNMRPFHHHNPQAKPEGNRPDPTWLPEEDKILQKLVSQYAFNWQLVADAFNTERVTIPSDRRTAYDCYEHWNQTWGPGKNKSNAETPAANTPTPVPTKAAGTPGTPAANGAPGQPMEPPPPPGLSKREARAAKAARYEGTTKKAVRHQALHDAMRRLSRRRDNKAKESVKDQEQREINVHESHGMVPYPNGQPPTPFELVEAKFQRDLRMQEAQQQRRLLQEQQRQQHAAQMRAQQQQLMAGANAQQARPPAVRPPVPANGNMAQAQLLNAVAAASAVNGRQQQMANGQPAGQASPVPNGARPTPVQMTQAQIQILQQQRAAAQAQAQAQAQAMAQAQAAQQVRQQAAHMGTPQSQPGALASPYASAGEVPNAQQQHLQNIINTLTASGAQVTPDTIRALQIQMLRQAQQQAAAQVQAQQQAVAQAQAQAAAQAQAQLGLGVPGTPGMQTPGLATPQMGMQNLQTPFVRSPSVHSQGVRSSPKPPSQA</sequence>
<feature type="compositionally biased region" description="Basic and acidic residues" evidence="10">
    <location>
        <begin position="835"/>
        <end position="845"/>
    </location>
</feature>
<accession>A0AA48IBQ7</accession>
<dbReference type="CDD" id="cd00167">
    <property type="entry name" value="SANT"/>
    <property type="match status" value="1"/>
</dbReference>
<gene>
    <name evidence="13" type="ORF">CcaverHIS019_0212440</name>
</gene>
<evidence type="ECO:0000256" key="6">
    <source>
        <dbReference type="ARBA" id="ARBA00023242"/>
    </source>
</evidence>
<feature type="domain" description="Myb-like" evidence="11">
    <location>
        <begin position="695"/>
        <end position="746"/>
    </location>
</feature>
<evidence type="ECO:0000256" key="2">
    <source>
        <dbReference type="ARBA" id="ARBA00008913"/>
    </source>
</evidence>
<feature type="compositionally biased region" description="Polar residues" evidence="10">
    <location>
        <begin position="746"/>
        <end position="756"/>
    </location>
</feature>
<comment type="subcellular location">
    <subcellularLocation>
        <location evidence="1">Nucleus</location>
    </subcellularLocation>
</comment>
<feature type="compositionally biased region" description="Acidic residues" evidence="10">
    <location>
        <begin position="385"/>
        <end position="396"/>
    </location>
</feature>
<feature type="compositionally biased region" description="Polar residues" evidence="10">
    <location>
        <begin position="952"/>
        <end position="963"/>
    </location>
</feature>
<name>A0AA48IBQ7_9TREE</name>
<evidence type="ECO:0000256" key="10">
    <source>
        <dbReference type="SAM" id="MobiDB-lite"/>
    </source>
</evidence>
<evidence type="ECO:0000313" key="14">
    <source>
        <dbReference type="Proteomes" id="UP001233271"/>
    </source>
</evidence>
<feature type="compositionally biased region" description="Basic and acidic residues" evidence="10">
    <location>
        <begin position="796"/>
        <end position="812"/>
    </location>
</feature>
<proteinExistence type="inferred from homology"/>
<evidence type="ECO:0000259" key="11">
    <source>
        <dbReference type="PROSITE" id="PS50090"/>
    </source>
</evidence>
<comment type="function">
    <text evidence="7">Component of the NuA4 histone acetyltransferase complex which is involved in transcriptional activation of selected genes principally by acetylation of nucleosomal histone H4 and H2A. The NuA4 complex is also involved in DNA repair.</text>
</comment>
<protein>
    <recommendedName>
        <fullName evidence="8">Vacuolar import and degradation protein 21</fullName>
    </recommendedName>
</protein>
<feature type="compositionally biased region" description="Low complexity" evidence="10">
    <location>
        <begin position="757"/>
        <end position="785"/>
    </location>
</feature>
<feature type="region of interest" description="Disordered" evidence="10">
    <location>
        <begin position="385"/>
        <end position="410"/>
    </location>
</feature>
<evidence type="ECO:0000256" key="7">
    <source>
        <dbReference type="ARBA" id="ARBA00025178"/>
    </source>
</evidence>
<evidence type="ECO:0000256" key="4">
    <source>
        <dbReference type="ARBA" id="ARBA00022853"/>
    </source>
</evidence>
<keyword evidence="9" id="KW-0175">Coiled coil</keyword>
<dbReference type="PANTHER" id="PTHR46459">
    <property type="entry name" value="E1A-BINDING PROTEIN P400-RELATED"/>
    <property type="match status" value="1"/>
</dbReference>
<evidence type="ECO:0000259" key="12">
    <source>
        <dbReference type="PROSITE" id="PS51204"/>
    </source>
</evidence>
<keyword evidence="14" id="KW-1185">Reference proteome</keyword>
<dbReference type="GO" id="GO:0003682">
    <property type="term" value="F:chromatin binding"/>
    <property type="evidence" value="ECO:0007669"/>
    <property type="project" value="TreeGrafter"/>
</dbReference>
<dbReference type="EMBL" id="AP028213">
    <property type="protein sequence ID" value="BEI89882.1"/>
    <property type="molecule type" value="Genomic_DNA"/>
</dbReference>